<feature type="transmembrane region" description="Helical" evidence="8">
    <location>
        <begin position="289"/>
        <end position="310"/>
    </location>
</feature>
<dbReference type="PANTHER" id="PTHR42643:SF41">
    <property type="entry name" value="IONOTROPIC RECEPTOR 20A-RELATED"/>
    <property type="match status" value="1"/>
</dbReference>
<feature type="chain" id="PRO_5002807371" evidence="9">
    <location>
        <begin position="17"/>
        <end position="1107"/>
    </location>
</feature>
<dbReference type="STRING" id="7238.B4IH26"/>
<dbReference type="PhylomeDB" id="B4IH26"/>
<evidence type="ECO:0000256" key="8">
    <source>
        <dbReference type="SAM" id="Phobius"/>
    </source>
</evidence>
<dbReference type="AlphaFoldDB" id="B4IH26"/>
<evidence type="ECO:0000313" key="10">
    <source>
        <dbReference type="EMBL" id="EDW49202.1"/>
    </source>
</evidence>
<evidence type="ECO:0000256" key="7">
    <source>
        <dbReference type="ARBA" id="ARBA00023180"/>
    </source>
</evidence>
<dbReference type="OMA" id="YFEPQLE"/>
<dbReference type="InterPro" id="IPR052192">
    <property type="entry name" value="Insect_Ionotropic_Sensory_Rcpt"/>
</dbReference>
<keyword evidence="9" id="KW-0732">Signal</keyword>
<keyword evidence="2" id="KW-1003">Cell membrane</keyword>
<name>B4IH26_DROSE</name>
<keyword evidence="3 8" id="KW-0812">Transmembrane</keyword>
<dbReference type="EMBL" id="CH480838">
    <property type="protein sequence ID" value="EDW49202.1"/>
    <property type="molecule type" value="Genomic_DNA"/>
</dbReference>
<feature type="transmembrane region" description="Helical" evidence="8">
    <location>
        <begin position="708"/>
        <end position="729"/>
    </location>
</feature>
<dbReference type="GO" id="GO:0005886">
    <property type="term" value="C:plasma membrane"/>
    <property type="evidence" value="ECO:0007669"/>
    <property type="project" value="UniProtKB-SubCell"/>
</dbReference>
<evidence type="ECO:0000256" key="1">
    <source>
        <dbReference type="ARBA" id="ARBA00004651"/>
    </source>
</evidence>
<dbReference type="PANTHER" id="PTHR42643">
    <property type="entry name" value="IONOTROPIC RECEPTOR 20A-RELATED"/>
    <property type="match status" value="1"/>
</dbReference>
<reference evidence="10 11" key="1">
    <citation type="journal article" date="2007" name="Nature">
        <title>Evolution of genes and genomes on the Drosophila phylogeny.</title>
        <authorList>
            <consortium name="Drosophila 12 Genomes Consortium"/>
            <person name="Clark A.G."/>
            <person name="Eisen M.B."/>
            <person name="Smith D.R."/>
            <person name="Bergman C.M."/>
            <person name="Oliver B."/>
            <person name="Markow T.A."/>
            <person name="Kaufman T.C."/>
            <person name="Kellis M."/>
            <person name="Gelbart W."/>
            <person name="Iyer V.N."/>
            <person name="Pollard D.A."/>
            <person name="Sackton T.B."/>
            <person name="Larracuente A.M."/>
            <person name="Singh N.D."/>
            <person name="Abad J.P."/>
            <person name="Abt D.N."/>
            <person name="Adryan B."/>
            <person name="Aguade M."/>
            <person name="Akashi H."/>
            <person name="Anderson W.W."/>
            <person name="Aquadro C.F."/>
            <person name="Ardell D.H."/>
            <person name="Arguello R."/>
            <person name="Artieri C.G."/>
            <person name="Barbash D.A."/>
            <person name="Barker D."/>
            <person name="Barsanti P."/>
            <person name="Batterham P."/>
            <person name="Batzoglou S."/>
            <person name="Begun D."/>
            <person name="Bhutkar A."/>
            <person name="Blanco E."/>
            <person name="Bosak S.A."/>
            <person name="Bradley R.K."/>
            <person name="Brand A.D."/>
            <person name="Brent M.R."/>
            <person name="Brooks A.N."/>
            <person name="Brown R.H."/>
            <person name="Butlin R.K."/>
            <person name="Caggese C."/>
            <person name="Calvi B.R."/>
            <person name="Bernardo de Carvalho A."/>
            <person name="Caspi A."/>
            <person name="Castrezana S."/>
            <person name="Celniker S.E."/>
            <person name="Chang J.L."/>
            <person name="Chapple C."/>
            <person name="Chatterji S."/>
            <person name="Chinwalla A."/>
            <person name="Civetta A."/>
            <person name="Clifton S.W."/>
            <person name="Comeron J.M."/>
            <person name="Costello J.C."/>
            <person name="Coyne J.A."/>
            <person name="Daub J."/>
            <person name="David R.G."/>
            <person name="Delcher A.L."/>
            <person name="Delehaunty K."/>
            <person name="Do C.B."/>
            <person name="Ebling H."/>
            <person name="Edwards K."/>
            <person name="Eickbush T."/>
            <person name="Evans J.D."/>
            <person name="Filipski A."/>
            <person name="Findeiss S."/>
            <person name="Freyhult E."/>
            <person name="Fulton L."/>
            <person name="Fulton R."/>
            <person name="Garcia A.C."/>
            <person name="Gardiner A."/>
            <person name="Garfield D.A."/>
            <person name="Garvin B.E."/>
            <person name="Gibson G."/>
            <person name="Gilbert D."/>
            <person name="Gnerre S."/>
            <person name="Godfrey J."/>
            <person name="Good R."/>
            <person name="Gotea V."/>
            <person name="Gravely B."/>
            <person name="Greenberg A.J."/>
            <person name="Griffiths-Jones S."/>
            <person name="Gross S."/>
            <person name="Guigo R."/>
            <person name="Gustafson E.A."/>
            <person name="Haerty W."/>
            <person name="Hahn M.W."/>
            <person name="Halligan D.L."/>
            <person name="Halpern A.L."/>
            <person name="Halter G.M."/>
            <person name="Han M.V."/>
            <person name="Heger A."/>
            <person name="Hillier L."/>
            <person name="Hinrichs A.S."/>
            <person name="Holmes I."/>
            <person name="Hoskins R.A."/>
            <person name="Hubisz M.J."/>
            <person name="Hultmark D."/>
            <person name="Huntley M.A."/>
            <person name="Jaffe D.B."/>
            <person name="Jagadeeshan S."/>
            <person name="Jeck W.R."/>
            <person name="Johnson J."/>
            <person name="Jones C.D."/>
            <person name="Jordan W.C."/>
            <person name="Karpen G.H."/>
            <person name="Kataoka E."/>
            <person name="Keightley P.D."/>
            <person name="Kheradpour P."/>
            <person name="Kirkness E.F."/>
            <person name="Koerich L.B."/>
            <person name="Kristiansen K."/>
            <person name="Kudrna D."/>
            <person name="Kulathinal R.J."/>
            <person name="Kumar S."/>
            <person name="Kwok R."/>
            <person name="Lander E."/>
            <person name="Langley C.H."/>
            <person name="Lapoint R."/>
            <person name="Lazzaro B.P."/>
            <person name="Lee S.J."/>
            <person name="Levesque L."/>
            <person name="Li R."/>
            <person name="Lin C.F."/>
            <person name="Lin M.F."/>
            <person name="Lindblad-Toh K."/>
            <person name="Llopart A."/>
            <person name="Long M."/>
            <person name="Low L."/>
            <person name="Lozovsky E."/>
            <person name="Lu J."/>
            <person name="Luo M."/>
            <person name="Machado C.A."/>
            <person name="Makalowski W."/>
            <person name="Marzo M."/>
            <person name="Matsuda M."/>
            <person name="Matzkin L."/>
            <person name="McAllister B."/>
            <person name="McBride C.S."/>
            <person name="McKernan B."/>
            <person name="McKernan K."/>
            <person name="Mendez-Lago M."/>
            <person name="Minx P."/>
            <person name="Mollenhauer M.U."/>
            <person name="Montooth K."/>
            <person name="Mount S.M."/>
            <person name="Mu X."/>
            <person name="Myers E."/>
            <person name="Negre B."/>
            <person name="Newfeld S."/>
            <person name="Nielsen R."/>
            <person name="Noor M.A."/>
            <person name="O'Grady P."/>
            <person name="Pachter L."/>
            <person name="Papaceit M."/>
            <person name="Parisi M.J."/>
            <person name="Parisi M."/>
            <person name="Parts L."/>
            <person name="Pedersen J.S."/>
            <person name="Pesole G."/>
            <person name="Phillippy A.M."/>
            <person name="Ponting C.P."/>
            <person name="Pop M."/>
            <person name="Porcelli D."/>
            <person name="Powell J.R."/>
            <person name="Prohaska S."/>
            <person name="Pruitt K."/>
            <person name="Puig M."/>
            <person name="Quesneville H."/>
            <person name="Ram K.R."/>
            <person name="Rand D."/>
            <person name="Rasmussen M.D."/>
            <person name="Reed L.K."/>
            <person name="Reenan R."/>
            <person name="Reily A."/>
            <person name="Remington K.A."/>
            <person name="Rieger T.T."/>
            <person name="Ritchie M.G."/>
            <person name="Robin C."/>
            <person name="Rogers Y.H."/>
            <person name="Rohde C."/>
            <person name="Rozas J."/>
            <person name="Rubenfield M.J."/>
            <person name="Ruiz A."/>
            <person name="Russo S."/>
            <person name="Salzberg S.L."/>
            <person name="Sanchez-Gracia A."/>
            <person name="Saranga D.J."/>
            <person name="Sato H."/>
            <person name="Schaeffer S.W."/>
            <person name="Schatz M.C."/>
            <person name="Schlenke T."/>
            <person name="Schwartz R."/>
            <person name="Segarra C."/>
            <person name="Singh R.S."/>
            <person name="Sirot L."/>
            <person name="Sirota M."/>
            <person name="Sisneros N.B."/>
            <person name="Smith C.D."/>
            <person name="Smith T.F."/>
            <person name="Spieth J."/>
            <person name="Stage D.E."/>
            <person name="Stark A."/>
            <person name="Stephan W."/>
            <person name="Strausberg R.L."/>
            <person name="Strempel S."/>
            <person name="Sturgill D."/>
            <person name="Sutton G."/>
            <person name="Sutton G.G."/>
            <person name="Tao W."/>
            <person name="Teichmann S."/>
            <person name="Tobari Y.N."/>
            <person name="Tomimura Y."/>
            <person name="Tsolas J.M."/>
            <person name="Valente V.L."/>
            <person name="Venter E."/>
            <person name="Venter J.C."/>
            <person name="Vicario S."/>
            <person name="Vieira F.G."/>
            <person name="Vilella A.J."/>
            <person name="Villasante A."/>
            <person name="Walenz B."/>
            <person name="Wang J."/>
            <person name="Wasserman M."/>
            <person name="Watts T."/>
            <person name="Wilson D."/>
            <person name="Wilson R.K."/>
            <person name="Wing R.A."/>
            <person name="Wolfner M.F."/>
            <person name="Wong A."/>
            <person name="Wong G.K."/>
            <person name="Wu C.I."/>
            <person name="Wu G."/>
            <person name="Yamamoto D."/>
            <person name="Yang H.P."/>
            <person name="Yang S.P."/>
            <person name="Yorke J.A."/>
            <person name="Yoshida K."/>
            <person name="Zdobnov E."/>
            <person name="Zhang P."/>
            <person name="Zhang Y."/>
            <person name="Zimin A.V."/>
            <person name="Baldwin J."/>
            <person name="Abdouelleil A."/>
            <person name="Abdulkadir J."/>
            <person name="Abebe A."/>
            <person name="Abera B."/>
            <person name="Abreu J."/>
            <person name="Acer S.C."/>
            <person name="Aftuck L."/>
            <person name="Alexander A."/>
            <person name="An P."/>
            <person name="Anderson E."/>
            <person name="Anderson S."/>
            <person name="Arachi H."/>
            <person name="Azer M."/>
            <person name="Bachantsang P."/>
            <person name="Barry A."/>
            <person name="Bayul T."/>
            <person name="Berlin A."/>
            <person name="Bessette D."/>
            <person name="Bloom T."/>
            <person name="Blye J."/>
            <person name="Boguslavskiy L."/>
            <person name="Bonnet C."/>
            <person name="Boukhgalter B."/>
            <person name="Bourzgui I."/>
            <person name="Brown A."/>
            <person name="Cahill P."/>
            <person name="Channer S."/>
            <person name="Cheshatsang Y."/>
            <person name="Chuda L."/>
            <person name="Citroen M."/>
            <person name="Collymore A."/>
            <person name="Cooke P."/>
            <person name="Costello M."/>
            <person name="D'Aco K."/>
            <person name="Daza R."/>
            <person name="De Haan G."/>
            <person name="DeGray S."/>
            <person name="DeMaso C."/>
            <person name="Dhargay N."/>
            <person name="Dooley K."/>
            <person name="Dooley E."/>
            <person name="Doricent M."/>
            <person name="Dorje P."/>
            <person name="Dorjee K."/>
            <person name="Dupes A."/>
            <person name="Elong R."/>
            <person name="Falk J."/>
            <person name="Farina A."/>
            <person name="Faro S."/>
            <person name="Ferguson D."/>
            <person name="Fisher S."/>
            <person name="Foley C.D."/>
            <person name="Franke A."/>
            <person name="Friedrich D."/>
            <person name="Gadbois L."/>
            <person name="Gearin G."/>
            <person name="Gearin C.R."/>
            <person name="Giannoukos G."/>
            <person name="Goode T."/>
            <person name="Graham J."/>
            <person name="Grandbois E."/>
            <person name="Grewal S."/>
            <person name="Gyaltsen K."/>
            <person name="Hafez N."/>
            <person name="Hagos B."/>
            <person name="Hall J."/>
            <person name="Henson C."/>
            <person name="Hollinger A."/>
            <person name="Honan T."/>
            <person name="Huard M.D."/>
            <person name="Hughes L."/>
            <person name="Hurhula B."/>
            <person name="Husby M.E."/>
            <person name="Kamat A."/>
            <person name="Kanga B."/>
            <person name="Kashin S."/>
            <person name="Khazanovich D."/>
            <person name="Kisner P."/>
            <person name="Lance K."/>
            <person name="Lara M."/>
            <person name="Lee W."/>
            <person name="Lennon N."/>
            <person name="Letendre F."/>
            <person name="LeVine R."/>
            <person name="Lipovsky A."/>
            <person name="Liu X."/>
            <person name="Liu J."/>
            <person name="Liu S."/>
            <person name="Lokyitsang T."/>
            <person name="Lokyitsang Y."/>
            <person name="Lubonja R."/>
            <person name="Lui A."/>
            <person name="MacDonald P."/>
            <person name="Magnisalis V."/>
            <person name="Maru K."/>
            <person name="Matthews C."/>
            <person name="McCusker W."/>
            <person name="McDonough S."/>
            <person name="Mehta T."/>
            <person name="Meldrim J."/>
            <person name="Meneus L."/>
            <person name="Mihai O."/>
            <person name="Mihalev A."/>
            <person name="Mihova T."/>
            <person name="Mittelman R."/>
            <person name="Mlenga V."/>
            <person name="Montmayeur A."/>
            <person name="Mulrain L."/>
            <person name="Navidi A."/>
            <person name="Naylor J."/>
            <person name="Negash T."/>
            <person name="Nguyen T."/>
            <person name="Nguyen N."/>
            <person name="Nicol R."/>
            <person name="Norbu C."/>
            <person name="Norbu N."/>
            <person name="Novod N."/>
            <person name="O'Neill B."/>
            <person name="Osman S."/>
            <person name="Markiewicz E."/>
            <person name="Oyono O.L."/>
            <person name="Patti C."/>
            <person name="Phunkhang P."/>
            <person name="Pierre F."/>
            <person name="Priest M."/>
            <person name="Raghuraman S."/>
            <person name="Rege F."/>
            <person name="Reyes R."/>
            <person name="Rise C."/>
            <person name="Rogov P."/>
            <person name="Ross K."/>
            <person name="Ryan E."/>
            <person name="Settipalli S."/>
            <person name="Shea T."/>
            <person name="Sherpa N."/>
            <person name="Shi L."/>
            <person name="Shih D."/>
            <person name="Sparrow T."/>
            <person name="Spaulding J."/>
            <person name="Stalker J."/>
            <person name="Stange-Thomann N."/>
            <person name="Stavropoulos S."/>
            <person name="Stone C."/>
            <person name="Strader C."/>
            <person name="Tesfaye S."/>
            <person name="Thomson T."/>
            <person name="Thoulutsang Y."/>
            <person name="Thoulutsang D."/>
            <person name="Topham K."/>
            <person name="Topping I."/>
            <person name="Tsamla T."/>
            <person name="Vassiliev H."/>
            <person name="Vo A."/>
            <person name="Wangchuk T."/>
            <person name="Wangdi T."/>
            <person name="Weiand M."/>
            <person name="Wilkinson J."/>
            <person name="Wilson A."/>
            <person name="Yadav S."/>
            <person name="Young G."/>
            <person name="Yu Q."/>
            <person name="Zembek L."/>
            <person name="Zhong D."/>
            <person name="Zimmer A."/>
            <person name="Zwirko Z."/>
            <person name="Jaffe D.B."/>
            <person name="Alvarez P."/>
            <person name="Brockman W."/>
            <person name="Butler J."/>
            <person name="Chin C."/>
            <person name="Gnerre S."/>
            <person name="Grabherr M."/>
            <person name="Kleber M."/>
            <person name="Mauceli E."/>
            <person name="MacCallum I."/>
        </authorList>
    </citation>
    <scope>NUCLEOTIDE SEQUENCE [LARGE SCALE GENOMIC DNA]</scope>
    <source>
        <strain evidence="11">Rob3c / Tucson 14021-0248.25</strain>
    </source>
</reference>
<keyword evidence="5 8" id="KW-0472">Membrane</keyword>
<feature type="transmembrane region" description="Helical" evidence="8">
    <location>
        <begin position="966"/>
        <end position="985"/>
    </location>
</feature>
<dbReference type="Proteomes" id="UP000001292">
    <property type="component" value="Unassembled WGS sequence"/>
</dbReference>
<sequence>MRLSLYLIVAIGLVDAHCVSLRYILNALEEELQYRAILLVESSSESESCWEHRYIQGAVPILNFNSNQSLYLKDAFNTNILALVCLNENVESTMQALDENLEDMRDTPTILFVLSDSEVQDVFLKCLRSKMLNVLAFKGLDRGFVYSFRAFPTFRVIERDVMDILQYFEHQLEDLGGHTLTTLPDNIAPRTVVYRSPDGSRKLAGYLYPFMLNYVSTINATLKICWHLVPEDGMIQLGEVVRLSEIHDVDFPLGIHGIEHGSTSQNVPLEVSSWFLMLPMEPSLPRAQFFIMLGFEKITPVLLLFTILLSTAHRIELGLRPSWRCYVLGDRVLRGALAQAFFLPRRLSVKLMLVYSLILLNGFTFSNYAITSLETWLVHPPSGHPIHSWEQMRTLNLKVLIVPSELDSMTIALGEEFTDSNSDLFEHSKSGNFQDKRLAMDQSYAYPVTCTLWPLLEHAQIRLPKPEFRRSREMVLIPLLIMAMPLPKNSMFHKSLSRYRARTHQSGLYEFWFKRSFDELVALRKIHYKVNDDHQTYRDFEWQDFSYVWLGFVGGTIASSLLAFNDSSRQFVYSFQAFPTLRVVRRRVKEVRRFFEPQLEDLGGCVLKVVPRTLVYQGEDGELQMGGYLSQFIRNYVSTINASLQIRWDLFPEDGDFDIDTLTGSNHVDFPLGLNVLSFETLQKDVAMEISSWFLMLPMEPSLPRARFFIKFGLSLYLIPLIILLAIVLRNAHRFEAGLTPSWRCCSMGNTVLRGVLAQVFVLPKGLSPKLMFVYWLLLVSGFFVTNYVIVYLTAWLIQPPTSDPVTDFEKMRCAKLKILMLPTEVDYLKSMRGAEYVDAHSDVFQAADSMDFQTQRMSMELRFAFPVTGTLWPLLRQAQVKLHRPIFRRSKELVFLPFIIMVMTMQNNSIFLSSLKRYSSRTSEAGLYLFWFKKSFSELVATHKISYKEDWLHESYSDLKWEDFLFAWLGFLGGTTVSCLALLAEIGYHNSIGTQSAFLSSLLVSLGKELHYTTILLVGGSSSCWNLEPFETGVPIINLRGEKNAYPQDTFNSQILALACLQNQSEDAVKSIIEVLRICEIHPPHYSHPRMSKYAIYSWSVSGRAC</sequence>
<proteinExistence type="predicted"/>
<keyword evidence="6" id="KW-0675">Receptor</keyword>
<gene>
    <name evidence="10" type="primary">Dsec\GM11866</name>
    <name evidence="10" type="ORF">Dsec_GM11866</name>
</gene>
<accession>B4IH26</accession>
<feature type="transmembrane region" description="Helical" evidence="8">
    <location>
        <begin position="773"/>
        <end position="798"/>
    </location>
</feature>
<keyword evidence="4 8" id="KW-1133">Transmembrane helix</keyword>
<evidence type="ECO:0000256" key="3">
    <source>
        <dbReference type="ARBA" id="ARBA00022692"/>
    </source>
</evidence>
<evidence type="ECO:0000256" key="4">
    <source>
        <dbReference type="ARBA" id="ARBA00022989"/>
    </source>
</evidence>
<keyword evidence="11" id="KW-1185">Reference proteome</keyword>
<evidence type="ECO:0000256" key="2">
    <source>
        <dbReference type="ARBA" id="ARBA00022475"/>
    </source>
</evidence>
<comment type="subcellular location">
    <subcellularLocation>
        <location evidence="1">Cell membrane</location>
        <topology evidence="1">Multi-pass membrane protein</topology>
    </subcellularLocation>
</comment>
<evidence type="ECO:0000256" key="6">
    <source>
        <dbReference type="ARBA" id="ARBA00023170"/>
    </source>
</evidence>
<keyword evidence="7" id="KW-0325">Glycoprotein</keyword>
<evidence type="ECO:0000256" key="5">
    <source>
        <dbReference type="ARBA" id="ARBA00023136"/>
    </source>
</evidence>
<feature type="signal peptide" evidence="9">
    <location>
        <begin position="1"/>
        <end position="16"/>
    </location>
</feature>
<evidence type="ECO:0000256" key="9">
    <source>
        <dbReference type="SAM" id="SignalP"/>
    </source>
</evidence>
<evidence type="ECO:0000313" key="11">
    <source>
        <dbReference type="Proteomes" id="UP000001292"/>
    </source>
</evidence>
<feature type="transmembrane region" description="Helical" evidence="8">
    <location>
        <begin position="351"/>
        <end position="370"/>
    </location>
</feature>
<dbReference type="HOGENOM" id="CLU_003842_0_0_1"/>
<protein>
    <submittedName>
        <fullName evidence="10">GM11866</fullName>
    </submittedName>
</protein>
<feature type="transmembrane region" description="Helical" evidence="8">
    <location>
        <begin position="546"/>
        <end position="564"/>
    </location>
</feature>
<organism evidence="11">
    <name type="scientific">Drosophila sechellia</name>
    <name type="common">Fruit fly</name>
    <dbReference type="NCBI Taxonomy" id="7238"/>
    <lineage>
        <taxon>Eukaryota</taxon>
        <taxon>Metazoa</taxon>
        <taxon>Ecdysozoa</taxon>
        <taxon>Arthropoda</taxon>
        <taxon>Hexapoda</taxon>
        <taxon>Insecta</taxon>
        <taxon>Pterygota</taxon>
        <taxon>Neoptera</taxon>
        <taxon>Endopterygota</taxon>
        <taxon>Diptera</taxon>
        <taxon>Brachycera</taxon>
        <taxon>Muscomorpha</taxon>
        <taxon>Ephydroidea</taxon>
        <taxon>Drosophilidae</taxon>
        <taxon>Drosophila</taxon>
        <taxon>Sophophora</taxon>
    </lineage>
</organism>
<feature type="transmembrane region" description="Helical" evidence="8">
    <location>
        <begin position="894"/>
        <end position="913"/>
    </location>
</feature>